<dbReference type="Proteomes" id="UP000217182">
    <property type="component" value="Chromosome"/>
</dbReference>
<dbReference type="GO" id="GO:0016787">
    <property type="term" value="F:hydrolase activity"/>
    <property type="evidence" value="ECO:0007669"/>
    <property type="project" value="UniProtKB-KW"/>
</dbReference>
<sequence length="239" mass="26873">MPTEAEYLENYDPRRFPSPIVTVDSVLFTVHGGQLCVLLAKRANHPFLGRWGLPGGFIDLQRDDSTQATAKRKLMEKTGVEPPYLAQLESFSGPDRDPRGWSLTTVYFALIAHADCQPHIAAVDDVAWLPLGALQAEQLAFDHQRIIAAALQRLRQKTTYSMLPIYCLPAAFTLAQLQEVIEIILAHPVQRKSLMRRFEASEMFEETGEMAATGARKARLYRKKAGVDMINFSRNLMVD</sequence>
<reference evidence="3 4" key="1">
    <citation type="submission" date="2016-01" db="EMBL/GenBank/DDBJ databases">
        <authorList>
            <person name="Oliw E.H."/>
        </authorList>
    </citation>
    <scope>NUCLEOTIDE SEQUENCE [LARGE SCALE GENOMIC DNA]</scope>
    <source>
        <strain evidence="3 4">FRB97</strain>
    </source>
</reference>
<dbReference type="PANTHER" id="PTHR43736:SF4">
    <property type="entry name" value="SLR1690 PROTEIN"/>
    <property type="match status" value="1"/>
</dbReference>
<gene>
    <name evidence="3" type="ORF">AWC35_13030</name>
</gene>
<dbReference type="Pfam" id="PF21906">
    <property type="entry name" value="WHD_NrtR"/>
    <property type="match status" value="1"/>
</dbReference>
<keyword evidence="3" id="KW-0378">Hydrolase</keyword>
<evidence type="ECO:0000259" key="2">
    <source>
        <dbReference type="PROSITE" id="PS51462"/>
    </source>
</evidence>
<dbReference type="InterPro" id="IPR036388">
    <property type="entry name" value="WH-like_DNA-bd_sf"/>
</dbReference>
<dbReference type="InterPro" id="IPR036390">
    <property type="entry name" value="WH_DNA-bd_sf"/>
</dbReference>
<dbReference type="SUPFAM" id="SSF55811">
    <property type="entry name" value="Nudix"/>
    <property type="match status" value="1"/>
</dbReference>
<accession>A0A250B2K3</accession>
<dbReference type="Gene3D" id="3.90.79.10">
    <property type="entry name" value="Nucleoside Triphosphate Pyrophosphohydrolase"/>
    <property type="match status" value="1"/>
</dbReference>
<protein>
    <submittedName>
        <fullName evidence="3">NUDIX hydrolase</fullName>
    </submittedName>
</protein>
<evidence type="ECO:0000313" key="4">
    <source>
        <dbReference type="Proteomes" id="UP000217182"/>
    </source>
</evidence>
<evidence type="ECO:0000313" key="3">
    <source>
        <dbReference type="EMBL" id="ATA20182.1"/>
    </source>
</evidence>
<dbReference type="InterPro" id="IPR015797">
    <property type="entry name" value="NUDIX_hydrolase-like_dom_sf"/>
</dbReference>
<dbReference type="Gene3D" id="1.10.10.10">
    <property type="entry name" value="Winged helix-like DNA-binding domain superfamily/Winged helix DNA-binding domain"/>
    <property type="match status" value="1"/>
</dbReference>
<dbReference type="Pfam" id="PF00293">
    <property type="entry name" value="NUDIX"/>
    <property type="match status" value="1"/>
</dbReference>
<dbReference type="KEGG" id="gqu:AWC35_13030"/>
<dbReference type="RefSeq" id="WP_095846783.1">
    <property type="nucleotide sequence ID" value="NZ_CP014136.1"/>
</dbReference>
<dbReference type="SUPFAM" id="SSF46785">
    <property type="entry name" value="Winged helix' DNA-binding domain"/>
    <property type="match status" value="1"/>
</dbReference>
<dbReference type="OrthoDB" id="542521at2"/>
<evidence type="ECO:0000256" key="1">
    <source>
        <dbReference type="ARBA" id="ARBA00001946"/>
    </source>
</evidence>
<dbReference type="PANTHER" id="PTHR43736">
    <property type="entry name" value="ADP-RIBOSE PYROPHOSPHATASE"/>
    <property type="match status" value="1"/>
</dbReference>
<dbReference type="EMBL" id="CP014136">
    <property type="protein sequence ID" value="ATA20182.1"/>
    <property type="molecule type" value="Genomic_DNA"/>
</dbReference>
<dbReference type="AlphaFoldDB" id="A0A250B2K3"/>
<dbReference type="PROSITE" id="PS51462">
    <property type="entry name" value="NUDIX"/>
    <property type="match status" value="1"/>
</dbReference>
<dbReference type="CDD" id="cd18873">
    <property type="entry name" value="NUDIX_NadM_like"/>
    <property type="match status" value="1"/>
</dbReference>
<name>A0A250B2K3_9GAMM</name>
<dbReference type="InterPro" id="IPR000086">
    <property type="entry name" value="NUDIX_hydrolase_dom"/>
</dbReference>
<proteinExistence type="predicted"/>
<feature type="domain" description="Nudix hydrolase" evidence="2">
    <location>
        <begin position="13"/>
        <end position="151"/>
    </location>
</feature>
<keyword evidence="4" id="KW-1185">Reference proteome</keyword>
<comment type="cofactor">
    <cofactor evidence="1">
        <name>Mg(2+)</name>
        <dbReference type="ChEBI" id="CHEBI:18420"/>
    </cofactor>
</comment>
<dbReference type="InterPro" id="IPR054105">
    <property type="entry name" value="WHD_NrtR"/>
</dbReference>
<organism evidence="3 4">
    <name type="scientific">Gibbsiella quercinecans</name>
    <dbReference type="NCBI Taxonomy" id="929813"/>
    <lineage>
        <taxon>Bacteria</taxon>
        <taxon>Pseudomonadati</taxon>
        <taxon>Pseudomonadota</taxon>
        <taxon>Gammaproteobacteria</taxon>
        <taxon>Enterobacterales</taxon>
        <taxon>Yersiniaceae</taxon>
        <taxon>Gibbsiella</taxon>
    </lineage>
</organism>